<gene>
    <name evidence="2" type="ORF">HP550_02035</name>
</gene>
<evidence type="ECO:0000313" key="3">
    <source>
        <dbReference type="Proteomes" id="UP000565724"/>
    </source>
</evidence>
<name>A0A7Y6DWB1_9CELL</name>
<keyword evidence="3" id="KW-1185">Reference proteome</keyword>
<reference evidence="2 3" key="1">
    <citation type="submission" date="2020-05" db="EMBL/GenBank/DDBJ databases">
        <title>Genome Sequencing of Type Strains.</title>
        <authorList>
            <person name="Lemaire J.F."/>
            <person name="Inderbitzin P."/>
            <person name="Gregorio O.A."/>
            <person name="Collins S.B."/>
            <person name="Wespe N."/>
            <person name="Knight-Connoni V."/>
        </authorList>
    </citation>
    <scope>NUCLEOTIDE SEQUENCE [LARGE SCALE GENOMIC DNA]</scope>
    <source>
        <strain evidence="2 3">ATCC 25174</strain>
    </source>
</reference>
<dbReference type="InterPro" id="IPR006938">
    <property type="entry name" value="DUF624"/>
</dbReference>
<feature type="transmembrane region" description="Helical" evidence="1">
    <location>
        <begin position="31"/>
        <end position="54"/>
    </location>
</feature>
<comment type="caution">
    <text evidence="2">The sequence shown here is derived from an EMBL/GenBank/DDBJ whole genome shotgun (WGS) entry which is preliminary data.</text>
</comment>
<dbReference type="AlphaFoldDB" id="A0A7Y6DWB1"/>
<proteinExistence type="predicted"/>
<feature type="transmembrane region" description="Helical" evidence="1">
    <location>
        <begin position="119"/>
        <end position="143"/>
    </location>
</feature>
<feature type="transmembrane region" description="Helical" evidence="1">
    <location>
        <begin position="155"/>
        <end position="179"/>
    </location>
</feature>
<evidence type="ECO:0000256" key="1">
    <source>
        <dbReference type="SAM" id="Phobius"/>
    </source>
</evidence>
<accession>A0A7Y6DWB1</accession>
<feature type="transmembrane region" description="Helical" evidence="1">
    <location>
        <begin position="185"/>
        <end position="206"/>
    </location>
</feature>
<dbReference type="EMBL" id="JABMCI010000041">
    <property type="protein sequence ID" value="NUU16030.1"/>
    <property type="molecule type" value="Genomic_DNA"/>
</dbReference>
<dbReference type="Pfam" id="PF04854">
    <property type="entry name" value="DUF624"/>
    <property type="match status" value="1"/>
</dbReference>
<keyword evidence="1" id="KW-0472">Membrane</keyword>
<organism evidence="2 3">
    <name type="scientific">Cellulomonas humilata</name>
    <dbReference type="NCBI Taxonomy" id="144055"/>
    <lineage>
        <taxon>Bacteria</taxon>
        <taxon>Bacillati</taxon>
        <taxon>Actinomycetota</taxon>
        <taxon>Actinomycetes</taxon>
        <taxon>Micrococcales</taxon>
        <taxon>Cellulomonadaceae</taxon>
        <taxon>Cellulomonas</taxon>
    </lineage>
</organism>
<sequence length="218" mass="22534">MSSLPTTHDDLAVGGWAGRVMVFLRVGTQLVAVNVLVALGTLAGGIVLGAYPALGAGGSVLARLAGGTPSEHLWQEFWAAYRAGFRRLNVLGAPLTVGFLLVALDASVLAAASAGPVRAVLLVGLVAMTAYLVVALATLVPVARRYEDVPATRTWRFVAVAPLLSPLTGLAVLVAFAVLAVTFTYVTVLLPLVGLSLPLLVSGWLVDQRLTTLDARAA</sequence>
<dbReference type="RefSeq" id="WP_175345933.1">
    <property type="nucleotide sequence ID" value="NZ_JABMCI010000041.1"/>
</dbReference>
<feature type="transmembrane region" description="Helical" evidence="1">
    <location>
        <begin position="90"/>
        <end position="113"/>
    </location>
</feature>
<evidence type="ECO:0000313" key="2">
    <source>
        <dbReference type="EMBL" id="NUU16030.1"/>
    </source>
</evidence>
<keyword evidence="1" id="KW-1133">Transmembrane helix</keyword>
<keyword evidence="1" id="KW-0812">Transmembrane</keyword>
<dbReference type="Proteomes" id="UP000565724">
    <property type="component" value="Unassembled WGS sequence"/>
</dbReference>
<protein>
    <submittedName>
        <fullName evidence="2">DUF624 domain-containing protein</fullName>
    </submittedName>
</protein>